<evidence type="ECO:0008006" key="14">
    <source>
        <dbReference type="Google" id="ProtNLM"/>
    </source>
</evidence>
<feature type="domain" description="Nup54 C-terminal interacting" evidence="12">
    <location>
        <begin position="555"/>
        <end position="591"/>
    </location>
</feature>
<name>A0AAW2I593_9NEOP</name>
<keyword evidence="8" id="KW-0539">Nucleus</keyword>
<dbReference type="Pfam" id="PF18437">
    <property type="entry name" value="Nup54_C"/>
    <property type="match status" value="1"/>
</dbReference>
<sequence length="606" mass="65111">MSFGFSNTSVFPSTSTPSLAFSSTATTKPSGFGTSLFTTPASTGTSFGLGTTTTTSSTGFSFGASTSTPFGTGTSTFGSTGSAFGSTGTSTTGFGATNTGFGGTTGGFGTSTAGFGSTSGGFGTSTGLGTFGTSSTTTGLGGFGTFGSINPTSSSSGFTGLGSFGSTSTSGTGLFQGFGQSNILGTGTGLSTFGAKPATSLGWGTGTLGQQNQQPQQQIDPNQALYNAVFNCQIFGDERDKTLSRWNLVQALWGTGKGYYSRQAPPIEFDMKNPLCRFKAISYSLRPRTENKDGFVALIINKKDSQIRSEESQFLVSINNVLGNKPNVTPGIESIKPYSETKTLVIIFAQEKSATGSVRKIPASELSAFLMQPMQRQQLTNMQVENVYPQVDPGQESLKEYLDNPPPGFDATLWQQAQDDNPMPDKLIPVPLVGFAEVRWRMKCQEQETALHLAFLDKIAEEIADLQRKHTETLAKISEYRLRFSELQHRILKIMIVQEISRKMGLSLLPEEEKLKSRLESISATVNSTPFKDRLAKLTEAVKAHSKSNKEPQRYKMDSDVIADIKQFLTMEQSGMTHVIDIIQSDLADLKRMKEGMMRILQGNIH</sequence>
<dbReference type="GO" id="GO:0044613">
    <property type="term" value="C:nuclear pore central transport channel"/>
    <property type="evidence" value="ECO:0007669"/>
    <property type="project" value="TreeGrafter"/>
</dbReference>
<dbReference type="Pfam" id="PF13874">
    <property type="entry name" value="Nup54"/>
    <property type="match status" value="1"/>
</dbReference>
<evidence type="ECO:0000259" key="12">
    <source>
        <dbReference type="Pfam" id="PF18437"/>
    </source>
</evidence>
<gene>
    <name evidence="13" type="ORF">PYX00_004170</name>
</gene>
<evidence type="ECO:0000256" key="10">
    <source>
        <dbReference type="SAM" id="MobiDB-lite"/>
    </source>
</evidence>
<dbReference type="AlphaFoldDB" id="A0AAW2I593"/>
<dbReference type="InterPro" id="IPR040985">
    <property type="entry name" value="Nup54_C"/>
</dbReference>
<accession>A0AAW2I593</accession>
<protein>
    <recommendedName>
        <fullName evidence="14">Nucleoporin Nup54 alpha-helical domain-containing protein</fullName>
    </recommendedName>
</protein>
<evidence type="ECO:0000256" key="2">
    <source>
        <dbReference type="ARBA" id="ARBA00022448"/>
    </source>
</evidence>
<dbReference type="GO" id="GO:0006999">
    <property type="term" value="P:nuclear pore organization"/>
    <property type="evidence" value="ECO:0007669"/>
    <property type="project" value="TreeGrafter"/>
</dbReference>
<keyword evidence="5" id="KW-0653">Protein transport</keyword>
<dbReference type="GO" id="GO:0036228">
    <property type="term" value="P:protein localization to nuclear inner membrane"/>
    <property type="evidence" value="ECO:0007669"/>
    <property type="project" value="TreeGrafter"/>
</dbReference>
<evidence type="ECO:0000313" key="13">
    <source>
        <dbReference type="EMBL" id="KAL0276640.1"/>
    </source>
</evidence>
<dbReference type="GO" id="GO:0006607">
    <property type="term" value="P:NLS-bearing protein import into nucleus"/>
    <property type="evidence" value="ECO:0007669"/>
    <property type="project" value="TreeGrafter"/>
</dbReference>
<dbReference type="PANTHER" id="PTHR13000">
    <property type="entry name" value="NUCLEOPORIN P54"/>
    <property type="match status" value="1"/>
</dbReference>
<comment type="caution">
    <text evidence="13">The sequence shown here is derived from an EMBL/GenBank/DDBJ whole genome shotgun (WGS) entry which is preliminary data.</text>
</comment>
<dbReference type="PANTHER" id="PTHR13000:SF0">
    <property type="entry name" value="NUCLEOPORIN P54"/>
    <property type="match status" value="1"/>
</dbReference>
<dbReference type="Gene3D" id="1.20.5.490">
    <property type="entry name" value="Single helix bin"/>
    <property type="match status" value="1"/>
</dbReference>
<dbReference type="FunFam" id="1.20.5.490:FF:000003">
    <property type="entry name" value="nucleoporin p54 isoform X1"/>
    <property type="match status" value="1"/>
</dbReference>
<dbReference type="GO" id="GO:0017056">
    <property type="term" value="F:structural constituent of nuclear pore"/>
    <property type="evidence" value="ECO:0007669"/>
    <property type="project" value="TreeGrafter"/>
</dbReference>
<evidence type="ECO:0000256" key="6">
    <source>
        <dbReference type="ARBA" id="ARBA00023010"/>
    </source>
</evidence>
<comment type="similarity">
    <text evidence="9">Belongs to the NUP54 family.</text>
</comment>
<evidence type="ECO:0000259" key="11">
    <source>
        <dbReference type="Pfam" id="PF13874"/>
    </source>
</evidence>
<dbReference type="Gene3D" id="1.20.5.170">
    <property type="match status" value="1"/>
</dbReference>
<evidence type="ECO:0000256" key="7">
    <source>
        <dbReference type="ARBA" id="ARBA00023132"/>
    </source>
</evidence>
<dbReference type="InterPro" id="IPR024864">
    <property type="entry name" value="Nup54/Nup57/Nup44"/>
</dbReference>
<evidence type="ECO:0000256" key="3">
    <source>
        <dbReference type="ARBA" id="ARBA00022737"/>
    </source>
</evidence>
<organism evidence="13">
    <name type="scientific">Menopon gallinae</name>
    <name type="common">poultry shaft louse</name>
    <dbReference type="NCBI Taxonomy" id="328185"/>
    <lineage>
        <taxon>Eukaryota</taxon>
        <taxon>Metazoa</taxon>
        <taxon>Ecdysozoa</taxon>
        <taxon>Arthropoda</taxon>
        <taxon>Hexapoda</taxon>
        <taxon>Insecta</taxon>
        <taxon>Pterygota</taxon>
        <taxon>Neoptera</taxon>
        <taxon>Paraneoptera</taxon>
        <taxon>Psocodea</taxon>
        <taxon>Troctomorpha</taxon>
        <taxon>Phthiraptera</taxon>
        <taxon>Amblycera</taxon>
        <taxon>Menoponidae</taxon>
        <taxon>Menopon</taxon>
    </lineage>
</organism>
<keyword evidence="7" id="KW-0906">Nuclear pore complex</keyword>
<feature type="region of interest" description="Disordered" evidence="10">
    <location>
        <begin position="1"/>
        <end position="26"/>
    </location>
</feature>
<proteinExistence type="inferred from homology"/>
<reference evidence="13" key="1">
    <citation type="journal article" date="2024" name="Gigascience">
        <title>Chromosome-level genome of the poultry shaft louse Menopon gallinae provides insight into the host-switching and adaptive evolution of parasitic lice.</title>
        <authorList>
            <person name="Xu Y."/>
            <person name="Ma L."/>
            <person name="Liu S."/>
            <person name="Liang Y."/>
            <person name="Liu Q."/>
            <person name="He Z."/>
            <person name="Tian L."/>
            <person name="Duan Y."/>
            <person name="Cai W."/>
            <person name="Li H."/>
            <person name="Song F."/>
        </authorList>
    </citation>
    <scope>NUCLEOTIDE SEQUENCE</scope>
    <source>
        <strain evidence="13">Cailab_2023a</strain>
    </source>
</reference>
<keyword evidence="4" id="KW-0509">mRNA transport</keyword>
<evidence type="ECO:0000256" key="8">
    <source>
        <dbReference type="ARBA" id="ARBA00023242"/>
    </source>
</evidence>
<evidence type="ECO:0000256" key="9">
    <source>
        <dbReference type="ARBA" id="ARBA00060798"/>
    </source>
</evidence>
<evidence type="ECO:0000256" key="5">
    <source>
        <dbReference type="ARBA" id="ARBA00022927"/>
    </source>
</evidence>
<evidence type="ECO:0000256" key="4">
    <source>
        <dbReference type="ARBA" id="ARBA00022816"/>
    </source>
</evidence>
<comment type="subcellular location">
    <subcellularLocation>
        <location evidence="1">Nucleus</location>
        <location evidence="1">Nuclear pore complex</location>
    </subcellularLocation>
</comment>
<dbReference type="InterPro" id="IPR025712">
    <property type="entry name" value="Nup54_alpha-helical_dom"/>
</dbReference>
<keyword evidence="2" id="KW-0813">Transport</keyword>
<feature type="domain" description="Nucleoporin Nup54 alpha-helical" evidence="11">
    <location>
        <begin position="405"/>
        <end position="539"/>
    </location>
</feature>
<evidence type="ECO:0000256" key="1">
    <source>
        <dbReference type="ARBA" id="ARBA00004567"/>
    </source>
</evidence>
<dbReference type="GO" id="GO:0051028">
    <property type="term" value="P:mRNA transport"/>
    <property type="evidence" value="ECO:0007669"/>
    <property type="project" value="UniProtKB-KW"/>
</dbReference>
<dbReference type="EMBL" id="JARGDH010000002">
    <property type="protein sequence ID" value="KAL0276640.1"/>
    <property type="molecule type" value="Genomic_DNA"/>
</dbReference>
<keyword evidence="3" id="KW-0677">Repeat</keyword>
<keyword evidence="6" id="KW-0811">Translocation</keyword>